<dbReference type="Pfam" id="PF09723">
    <property type="entry name" value="Zn_ribbon_8"/>
    <property type="match status" value="1"/>
</dbReference>
<name>B1I6N4_DESAP</name>
<protein>
    <submittedName>
        <fullName evidence="2">Putative regulatory protein, FmdB family</fullName>
    </submittedName>
</protein>
<sequence>MPVFEFRCLECGDLFEKFFRNSDKGVEVACPKCRSESFERVISSTNYVMGSGKPQKPKITTKSCSAGNTCATLEIPGPTR</sequence>
<dbReference type="InterPro" id="IPR013429">
    <property type="entry name" value="Regulatory_FmdB_Zinc_ribbon"/>
</dbReference>
<dbReference type="SMART" id="SM00834">
    <property type="entry name" value="CxxC_CXXC_SSSS"/>
    <property type="match status" value="1"/>
</dbReference>
<dbReference type="STRING" id="477974.Daud_2195"/>
<dbReference type="RefSeq" id="WP_012303256.1">
    <property type="nucleotide sequence ID" value="NC_010424.1"/>
</dbReference>
<dbReference type="EMBL" id="CP000860">
    <property type="protein sequence ID" value="ACA60682.1"/>
    <property type="molecule type" value="Genomic_DNA"/>
</dbReference>
<proteinExistence type="predicted"/>
<dbReference type="eggNOG" id="COG2331">
    <property type="taxonomic scope" value="Bacteria"/>
</dbReference>
<evidence type="ECO:0000313" key="3">
    <source>
        <dbReference type="Proteomes" id="UP000008544"/>
    </source>
</evidence>
<dbReference type="AlphaFoldDB" id="B1I6N4"/>
<dbReference type="NCBIfam" id="TIGR02605">
    <property type="entry name" value="CxxC_CxxC_SSSS"/>
    <property type="match status" value="1"/>
</dbReference>
<accession>B1I6N4</accession>
<reference evidence="3" key="1">
    <citation type="submission" date="2007-10" db="EMBL/GenBank/DDBJ databases">
        <title>Complete sequence of chromosome of Desulforudis audaxviator MP104C.</title>
        <authorList>
            <person name="Copeland A."/>
            <person name="Lucas S."/>
            <person name="Lapidus A."/>
            <person name="Barry K."/>
            <person name="Glavina del Rio T."/>
            <person name="Dalin E."/>
            <person name="Tice H."/>
            <person name="Bruce D."/>
            <person name="Pitluck S."/>
            <person name="Lowry S.R."/>
            <person name="Larimer F."/>
            <person name="Land M.L."/>
            <person name="Hauser L."/>
            <person name="Kyrpides N."/>
            <person name="Ivanova N.N."/>
            <person name="Richardson P."/>
        </authorList>
    </citation>
    <scope>NUCLEOTIDE SEQUENCE [LARGE SCALE GENOMIC DNA]</scope>
    <source>
        <strain evidence="3">MP104C</strain>
    </source>
</reference>
<evidence type="ECO:0000259" key="1">
    <source>
        <dbReference type="SMART" id="SM00834"/>
    </source>
</evidence>
<dbReference type="OrthoDB" id="9813321at2"/>
<feature type="domain" description="Putative regulatory protein FmdB zinc ribbon" evidence="1">
    <location>
        <begin position="1"/>
        <end position="43"/>
    </location>
</feature>
<dbReference type="Proteomes" id="UP000008544">
    <property type="component" value="Chromosome"/>
</dbReference>
<evidence type="ECO:0000313" key="2">
    <source>
        <dbReference type="EMBL" id="ACA60682.1"/>
    </source>
</evidence>
<organism evidence="2 3">
    <name type="scientific">Desulforudis audaxviator (strain MP104C)</name>
    <dbReference type="NCBI Taxonomy" id="477974"/>
    <lineage>
        <taxon>Bacteria</taxon>
        <taxon>Bacillati</taxon>
        <taxon>Bacillota</taxon>
        <taxon>Clostridia</taxon>
        <taxon>Thermoanaerobacterales</taxon>
        <taxon>Candidatus Desulforudaceae</taxon>
        <taxon>Candidatus Desulforudis</taxon>
    </lineage>
</organism>
<dbReference type="HOGENOM" id="CLU_136025_4_0_9"/>
<reference evidence="2 3" key="2">
    <citation type="journal article" date="2008" name="Science">
        <title>Environmental genomics reveals a single-species ecosystem deep within Earth.</title>
        <authorList>
            <person name="Chivian D."/>
            <person name="Brodie E.L."/>
            <person name="Alm E.J."/>
            <person name="Culley D.E."/>
            <person name="Dehal P.S."/>
            <person name="Desantis T.Z."/>
            <person name="Gihring T.M."/>
            <person name="Lapidus A."/>
            <person name="Lin L.H."/>
            <person name="Lowry S.R."/>
            <person name="Moser D.P."/>
            <person name="Richardson P.M."/>
            <person name="Southam G."/>
            <person name="Wanger G."/>
            <person name="Pratt L.M."/>
            <person name="Andersen G.L."/>
            <person name="Hazen T.C."/>
            <person name="Brockman F.J."/>
            <person name="Arkin A.P."/>
            <person name="Onstott T.C."/>
        </authorList>
    </citation>
    <scope>NUCLEOTIDE SEQUENCE [LARGE SCALE GENOMIC DNA]</scope>
    <source>
        <strain evidence="2 3">MP104C</strain>
    </source>
</reference>
<gene>
    <name evidence="2" type="ordered locus">Daud_2195</name>
</gene>
<keyword evidence="3" id="KW-1185">Reference proteome</keyword>
<dbReference type="KEGG" id="dau:Daud_2195"/>